<sequence length="66" mass="7727">MEESDMGWSYRKSIKFGPFRLNLSRRGVGHSWGNRLFRVTRTADGRRTLSINLPGGFTWRKTSTRH</sequence>
<gene>
    <name evidence="2" type="ORF">H4W80_000271</name>
</gene>
<evidence type="ECO:0000259" key="1">
    <source>
        <dbReference type="Pfam" id="PF14020"/>
    </source>
</evidence>
<proteinExistence type="predicted"/>
<name>A0ABR9LP19_9ACTN</name>
<evidence type="ECO:0000313" key="2">
    <source>
        <dbReference type="EMBL" id="MBE1582013.1"/>
    </source>
</evidence>
<dbReference type="EMBL" id="JADBEK010000001">
    <property type="protein sequence ID" value="MBE1582013.1"/>
    <property type="molecule type" value="Genomic_DNA"/>
</dbReference>
<dbReference type="Proteomes" id="UP000633509">
    <property type="component" value="Unassembled WGS sequence"/>
</dbReference>
<accession>A0ABR9LP19</accession>
<dbReference type="RefSeq" id="WP_225963178.1">
    <property type="nucleotide sequence ID" value="NZ_JADBEK010000001.1"/>
</dbReference>
<comment type="caution">
    <text evidence="2">The sequence shown here is derived from an EMBL/GenBank/DDBJ whole genome shotgun (WGS) entry which is preliminary data.</text>
</comment>
<dbReference type="InterPro" id="IPR025330">
    <property type="entry name" value="DUF4236"/>
</dbReference>
<evidence type="ECO:0000313" key="3">
    <source>
        <dbReference type="Proteomes" id="UP000633509"/>
    </source>
</evidence>
<keyword evidence="3" id="KW-1185">Reference proteome</keyword>
<reference evidence="2 3" key="1">
    <citation type="submission" date="2020-10" db="EMBL/GenBank/DDBJ databases">
        <title>Sequencing the genomes of 1000 actinobacteria strains.</title>
        <authorList>
            <person name="Klenk H.-P."/>
        </authorList>
    </citation>
    <scope>NUCLEOTIDE SEQUENCE [LARGE SCALE GENOMIC DNA]</scope>
    <source>
        <strain evidence="2 3">DSM 43173</strain>
    </source>
</reference>
<protein>
    <recommendedName>
        <fullName evidence="1">DUF4236 domain-containing protein</fullName>
    </recommendedName>
</protein>
<feature type="domain" description="DUF4236" evidence="1">
    <location>
        <begin position="8"/>
        <end position="60"/>
    </location>
</feature>
<dbReference type="Pfam" id="PF14020">
    <property type="entry name" value="DUF4236"/>
    <property type="match status" value="1"/>
</dbReference>
<organism evidence="2 3">
    <name type="scientific">Nonomuraea angiospora</name>
    <dbReference type="NCBI Taxonomy" id="46172"/>
    <lineage>
        <taxon>Bacteria</taxon>
        <taxon>Bacillati</taxon>
        <taxon>Actinomycetota</taxon>
        <taxon>Actinomycetes</taxon>
        <taxon>Streptosporangiales</taxon>
        <taxon>Streptosporangiaceae</taxon>
        <taxon>Nonomuraea</taxon>
    </lineage>
</organism>